<gene>
    <name evidence="2" type="ORF">RM423_10860</name>
</gene>
<sequence>MVIAFPSQDPRYVFAALVESERVINISVGVMMERSDVTEDEARTLLSDAVRRTGCKQSAVAKQYIETGTL</sequence>
<organism evidence="2 3">
    <name type="scientific">Jatrophihabitans lederbergiae</name>
    <dbReference type="NCBI Taxonomy" id="3075547"/>
    <lineage>
        <taxon>Bacteria</taxon>
        <taxon>Bacillati</taxon>
        <taxon>Actinomycetota</taxon>
        <taxon>Actinomycetes</taxon>
        <taxon>Jatrophihabitantales</taxon>
        <taxon>Jatrophihabitantaceae</taxon>
        <taxon>Jatrophihabitans</taxon>
    </lineage>
</organism>
<accession>A0ABU2JA85</accession>
<keyword evidence="3" id="KW-1185">Reference proteome</keyword>
<protein>
    <submittedName>
        <fullName evidence="2">ANTAR domain-containing protein</fullName>
    </submittedName>
</protein>
<dbReference type="Gene3D" id="1.10.10.10">
    <property type="entry name" value="Winged helix-like DNA-binding domain superfamily/Winged helix DNA-binding domain"/>
    <property type="match status" value="1"/>
</dbReference>
<comment type="caution">
    <text evidence="2">The sequence shown here is derived from an EMBL/GenBank/DDBJ whole genome shotgun (WGS) entry which is preliminary data.</text>
</comment>
<dbReference type="EMBL" id="JAVREH010000011">
    <property type="protein sequence ID" value="MDT0261896.1"/>
    <property type="molecule type" value="Genomic_DNA"/>
</dbReference>
<dbReference type="Pfam" id="PF03861">
    <property type="entry name" value="ANTAR"/>
    <property type="match status" value="1"/>
</dbReference>
<feature type="domain" description="ANTAR" evidence="1">
    <location>
        <begin position="18"/>
        <end position="63"/>
    </location>
</feature>
<reference evidence="3" key="1">
    <citation type="submission" date="2023-07" db="EMBL/GenBank/DDBJ databases">
        <title>30 novel species of actinomycetes from the DSMZ collection.</title>
        <authorList>
            <person name="Nouioui I."/>
        </authorList>
    </citation>
    <scope>NUCLEOTIDE SEQUENCE [LARGE SCALE GENOMIC DNA]</scope>
    <source>
        <strain evidence="3">DSM 44399</strain>
    </source>
</reference>
<proteinExistence type="predicted"/>
<dbReference type="InterPro" id="IPR036388">
    <property type="entry name" value="WH-like_DNA-bd_sf"/>
</dbReference>
<dbReference type="InterPro" id="IPR005561">
    <property type="entry name" value="ANTAR"/>
</dbReference>
<dbReference type="Proteomes" id="UP001183176">
    <property type="component" value="Unassembled WGS sequence"/>
</dbReference>
<evidence type="ECO:0000313" key="2">
    <source>
        <dbReference type="EMBL" id="MDT0261896.1"/>
    </source>
</evidence>
<evidence type="ECO:0000313" key="3">
    <source>
        <dbReference type="Proteomes" id="UP001183176"/>
    </source>
</evidence>
<name>A0ABU2JA85_9ACTN</name>
<evidence type="ECO:0000259" key="1">
    <source>
        <dbReference type="Pfam" id="PF03861"/>
    </source>
</evidence>
<dbReference type="RefSeq" id="WP_311423048.1">
    <property type="nucleotide sequence ID" value="NZ_JAVREH010000011.1"/>
</dbReference>